<dbReference type="Proteomes" id="UP000006365">
    <property type="component" value="Chromosome"/>
</dbReference>
<dbReference type="GO" id="GO:0004791">
    <property type="term" value="F:thioredoxin-disulfide reductase (NADPH) activity"/>
    <property type="evidence" value="ECO:0007669"/>
    <property type="project" value="UniProtKB-UniRule"/>
</dbReference>
<dbReference type="PRINTS" id="PR00368">
    <property type="entry name" value="FADPNR"/>
</dbReference>
<accession>A0A7U4DQH3</accession>
<dbReference type="Gene3D" id="3.50.50.60">
    <property type="entry name" value="FAD/NAD(P)-binding domain"/>
    <property type="match status" value="2"/>
</dbReference>
<keyword evidence="8" id="KW-0521">NADP</keyword>
<evidence type="ECO:0000256" key="8">
    <source>
        <dbReference type="RuleBase" id="RU003881"/>
    </source>
</evidence>
<evidence type="ECO:0000259" key="9">
    <source>
        <dbReference type="Pfam" id="PF07992"/>
    </source>
</evidence>
<keyword evidence="2 7" id="KW-0285">Flavoprotein</keyword>
<keyword evidence="4 7" id="KW-0560">Oxidoreductase</keyword>
<comment type="cofactor">
    <cofactor evidence="8">
        <name>FAD</name>
        <dbReference type="ChEBI" id="CHEBI:57692"/>
    </cofactor>
    <text evidence="8">Binds 1 FAD per subunit.</text>
</comment>
<dbReference type="EC" id="1.8.1.9" evidence="7"/>
<evidence type="ECO:0000256" key="4">
    <source>
        <dbReference type="ARBA" id="ARBA00023002"/>
    </source>
</evidence>
<comment type="subunit">
    <text evidence="7">Homodimer.</text>
</comment>
<dbReference type="PRINTS" id="PR00469">
    <property type="entry name" value="PNDRDTASEII"/>
</dbReference>
<dbReference type="EMBL" id="CP002364">
    <property type="protein sequence ID" value="ADW19089.1"/>
    <property type="molecule type" value="Genomic_DNA"/>
</dbReference>
<keyword evidence="6 7" id="KW-0676">Redox-active center</keyword>
<evidence type="ECO:0000313" key="11">
    <source>
        <dbReference type="Proteomes" id="UP000006365"/>
    </source>
</evidence>
<dbReference type="KEGG" id="dpr:Despr_2956"/>
<gene>
    <name evidence="10" type="ordered locus">Despr_2956</name>
</gene>
<evidence type="ECO:0000256" key="1">
    <source>
        <dbReference type="ARBA" id="ARBA00009333"/>
    </source>
</evidence>
<dbReference type="GO" id="GO:0019430">
    <property type="term" value="P:removal of superoxide radicals"/>
    <property type="evidence" value="ECO:0007669"/>
    <property type="project" value="UniProtKB-UniRule"/>
</dbReference>
<dbReference type="InterPro" id="IPR036188">
    <property type="entry name" value="FAD/NAD-bd_sf"/>
</dbReference>
<dbReference type="GO" id="GO:0005737">
    <property type="term" value="C:cytoplasm"/>
    <property type="evidence" value="ECO:0007669"/>
    <property type="project" value="InterPro"/>
</dbReference>
<keyword evidence="5" id="KW-1015">Disulfide bond</keyword>
<keyword evidence="11" id="KW-1185">Reference proteome</keyword>
<dbReference type="PROSITE" id="PS00573">
    <property type="entry name" value="PYRIDINE_REDOX_2"/>
    <property type="match status" value="1"/>
</dbReference>
<comment type="catalytic activity">
    <reaction evidence="7">
        <text>[thioredoxin]-dithiol + NADP(+) = [thioredoxin]-disulfide + NADPH + H(+)</text>
        <dbReference type="Rhea" id="RHEA:20345"/>
        <dbReference type="Rhea" id="RHEA-COMP:10698"/>
        <dbReference type="Rhea" id="RHEA-COMP:10700"/>
        <dbReference type="ChEBI" id="CHEBI:15378"/>
        <dbReference type="ChEBI" id="CHEBI:29950"/>
        <dbReference type="ChEBI" id="CHEBI:50058"/>
        <dbReference type="ChEBI" id="CHEBI:57783"/>
        <dbReference type="ChEBI" id="CHEBI:58349"/>
        <dbReference type="EC" id="1.8.1.9"/>
    </reaction>
</comment>
<protein>
    <recommendedName>
        <fullName evidence="7">Thioredoxin reductase</fullName>
        <ecNumber evidence="7">1.8.1.9</ecNumber>
    </recommendedName>
</protein>
<dbReference type="AlphaFoldDB" id="A0A7U4DQH3"/>
<comment type="similarity">
    <text evidence="1 7">Belongs to the class-II pyridine nucleotide-disulfide oxidoreductase family.</text>
</comment>
<proteinExistence type="inferred from homology"/>
<dbReference type="InterPro" id="IPR008255">
    <property type="entry name" value="Pyr_nucl-diS_OxRdtase_2_AS"/>
</dbReference>
<dbReference type="InterPro" id="IPR023753">
    <property type="entry name" value="FAD/NAD-binding_dom"/>
</dbReference>
<reference evidence="10 11" key="1">
    <citation type="journal article" date="2011" name="Stand. Genomic Sci.">
        <title>Complete genome sequence of Desulfobulbus propionicus type strain (1pr3).</title>
        <authorList>
            <person name="Pagani I."/>
            <person name="Lapidus A."/>
            <person name="Nolan M."/>
            <person name="Lucas S."/>
            <person name="Hammon N."/>
            <person name="Deshpande S."/>
            <person name="Cheng J.F."/>
            <person name="Chertkov O."/>
            <person name="Davenport K."/>
            <person name="Tapia R."/>
            <person name="Han C."/>
            <person name="Goodwin L."/>
            <person name="Pitluck S."/>
            <person name="Liolios K."/>
            <person name="Mavromatis K."/>
            <person name="Ivanova N."/>
            <person name="Mikhailova N."/>
            <person name="Pati A."/>
            <person name="Chen A."/>
            <person name="Palaniappan K."/>
            <person name="Land M."/>
            <person name="Hauser L."/>
            <person name="Chang Y.J."/>
            <person name="Jeffries C.D."/>
            <person name="Detter J.C."/>
            <person name="Brambilla E."/>
            <person name="Kannan K.P."/>
            <person name="Djao O.D."/>
            <person name="Rohde M."/>
            <person name="Pukall R."/>
            <person name="Spring S."/>
            <person name="Goker M."/>
            <person name="Sikorski J."/>
            <person name="Woyke T."/>
            <person name="Bristow J."/>
            <person name="Eisen J.A."/>
            <person name="Markowitz V."/>
            <person name="Hugenholtz P."/>
            <person name="Kyrpides N.C."/>
            <person name="Klenk H.P."/>
        </authorList>
    </citation>
    <scope>NUCLEOTIDE SEQUENCE [LARGE SCALE GENOMIC DNA]</scope>
    <source>
        <strain evidence="11">ATCC 33891 / DSM 2032 / 1pr3</strain>
    </source>
</reference>
<feature type="domain" description="FAD/NAD(P)-binding" evidence="9">
    <location>
        <begin position="6"/>
        <end position="296"/>
    </location>
</feature>
<evidence type="ECO:0000256" key="3">
    <source>
        <dbReference type="ARBA" id="ARBA00022827"/>
    </source>
</evidence>
<dbReference type="InterPro" id="IPR005982">
    <property type="entry name" value="Thioredox_Rdtase"/>
</dbReference>
<dbReference type="SUPFAM" id="SSF51905">
    <property type="entry name" value="FAD/NAD(P)-binding domain"/>
    <property type="match status" value="1"/>
</dbReference>
<evidence type="ECO:0000256" key="7">
    <source>
        <dbReference type="RuleBase" id="RU003880"/>
    </source>
</evidence>
<evidence type="ECO:0000313" key="10">
    <source>
        <dbReference type="EMBL" id="ADW19089.1"/>
    </source>
</evidence>
<evidence type="ECO:0000256" key="5">
    <source>
        <dbReference type="ARBA" id="ARBA00023157"/>
    </source>
</evidence>
<dbReference type="Pfam" id="PF07992">
    <property type="entry name" value="Pyr_redox_2"/>
    <property type="match status" value="1"/>
</dbReference>
<evidence type="ECO:0000256" key="6">
    <source>
        <dbReference type="ARBA" id="ARBA00023284"/>
    </source>
</evidence>
<dbReference type="PANTHER" id="PTHR48105">
    <property type="entry name" value="THIOREDOXIN REDUCTASE 1-RELATED-RELATED"/>
    <property type="match status" value="1"/>
</dbReference>
<keyword evidence="3 7" id="KW-0274">FAD</keyword>
<dbReference type="NCBIfam" id="TIGR01292">
    <property type="entry name" value="TRX_reduct"/>
    <property type="match status" value="1"/>
</dbReference>
<evidence type="ECO:0000256" key="2">
    <source>
        <dbReference type="ARBA" id="ARBA00022630"/>
    </source>
</evidence>
<dbReference type="RefSeq" id="WP_015725614.1">
    <property type="nucleotide sequence ID" value="NC_014972.1"/>
</dbReference>
<dbReference type="InterPro" id="IPR050097">
    <property type="entry name" value="Ferredoxin-NADP_redctase_2"/>
</dbReference>
<name>A0A7U4DQH3_DESPD</name>
<sequence length="320" mass="34423">MQQAQYQLIIVGGGPAGLTAGLYAARGRLKVLLVEKGATGGQVLVTDWVDNYPGFTEGVSGFDLMDKMTAHADRFGLEKKFATIAKLDLAGEVKSVILENGETLTAKTVILCTGAKPRRLDVPGEYEFSGRGVSYCATCDGPFYRNQEIAVVGGGNTAIQEALHLTKFASKVTVIHRRGELRATKILQEKAFCNQKIDFLWNTRVLEIRGSKGAGVEGLLLRHHNGEESVLKVTGLFVLIGVVPNNDMLPLDQLQTDEGGFVITDAEMATSIPGVYAAGDIRSKRFRQIINAAGEGAVAELSVEHYLGNQAPDTPLNCSE</sequence>
<organism evidence="10 11">
    <name type="scientific">Desulfobulbus propionicus (strain ATCC 33891 / DSM 2032 / VKM B-1956 / 1pr3)</name>
    <dbReference type="NCBI Taxonomy" id="577650"/>
    <lineage>
        <taxon>Bacteria</taxon>
        <taxon>Pseudomonadati</taxon>
        <taxon>Thermodesulfobacteriota</taxon>
        <taxon>Desulfobulbia</taxon>
        <taxon>Desulfobulbales</taxon>
        <taxon>Desulfobulbaceae</taxon>
        <taxon>Desulfobulbus</taxon>
    </lineage>
</organism>